<evidence type="ECO:0000313" key="3">
    <source>
        <dbReference type="EMBL" id="KAJ7651424.1"/>
    </source>
</evidence>
<keyword evidence="4" id="KW-1185">Reference proteome</keyword>
<dbReference type="SUPFAM" id="SSF53474">
    <property type="entry name" value="alpha/beta-Hydrolases"/>
    <property type="match status" value="1"/>
</dbReference>
<comment type="caution">
    <text evidence="3">The sequence shown here is derived from an EMBL/GenBank/DDBJ whole genome shotgun (WGS) entry which is preliminary data.</text>
</comment>
<dbReference type="AlphaFoldDB" id="A0AAD7CL47"/>
<dbReference type="GO" id="GO:0016787">
    <property type="term" value="F:hydrolase activity"/>
    <property type="evidence" value="ECO:0007669"/>
    <property type="project" value="UniProtKB-KW"/>
</dbReference>
<feature type="domain" description="Alpha/beta hydrolase fold-3" evidence="2">
    <location>
        <begin position="120"/>
        <end position="205"/>
    </location>
</feature>
<dbReference type="PANTHER" id="PTHR48081:SF8">
    <property type="entry name" value="ALPHA_BETA HYDROLASE FOLD-3 DOMAIN-CONTAINING PROTEIN-RELATED"/>
    <property type="match status" value="1"/>
</dbReference>
<accession>A0AAD7CL47</accession>
<dbReference type="InterPro" id="IPR029058">
    <property type="entry name" value="AB_hydrolase_fold"/>
</dbReference>
<dbReference type="Pfam" id="PF07859">
    <property type="entry name" value="Abhydrolase_3"/>
    <property type="match status" value="1"/>
</dbReference>
<evidence type="ECO:0000259" key="2">
    <source>
        <dbReference type="Pfam" id="PF07859"/>
    </source>
</evidence>
<organism evidence="3 4">
    <name type="scientific">Roridomyces roridus</name>
    <dbReference type="NCBI Taxonomy" id="1738132"/>
    <lineage>
        <taxon>Eukaryota</taxon>
        <taxon>Fungi</taxon>
        <taxon>Dikarya</taxon>
        <taxon>Basidiomycota</taxon>
        <taxon>Agaricomycotina</taxon>
        <taxon>Agaricomycetes</taxon>
        <taxon>Agaricomycetidae</taxon>
        <taxon>Agaricales</taxon>
        <taxon>Marasmiineae</taxon>
        <taxon>Mycenaceae</taxon>
        <taxon>Roridomyces</taxon>
    </lineage>
</organism>
<reference evidence="3" key="1">
    <citation type="submission" date="2023-03" db="EMBL/GenBank/DDBJ databases">
        <title>Massive genome expansion in bonnet fungi (Mycena s.s.) driven by repeated elements and novel gene families across ecological guilds.</title>
        <authorList>
            <consortium name="Lawrence Berkeley National Laboratory"/>
            <person name="Harder C.B."/>
            <person name="Miyauchi S."/>
            <person name="Viragh M."/>
            <person name="Kuo A."/>
            <person name="Thoen E."/>
            <person name="Andreopoulos B."/>
            <person name="Lu D."/>
            <person name="Skrede I."/>
            <person name="Drula E."/>
            <person name="Henrissat B."/>
            <person name="Morin E."/>
            <person name="Kohler A."/>
            <person name="Barry K."/>
            <person name="LaButti K."/>
            <person name="Morin E."/>
            <person name="Salamov A."/>
            <person name="Lipzen A."/>
            <person name="Mereny Z."/>
            <person name="Hegedus B."/>
            <person name="Baldrian P."/>
            <person name="Stursova M."/>
            <person name="Weitz H."/>
            <person name="Taylor A."/>
            <person name="Grigoriev I.V."/>
            <person name="Nagy L.G."/>
            <person name="Martin F."/>
            <person name="Kauserud H."/>
        </authorList>
    </citation>
    <scope>NUCLEOTIDE SEQUENCE</scope>
    <source>
        <strain evidence="3">9284</strain>
    </source>
</reference>
<gene>
    <name evidence="3" type="ORF">FB45DRAFT_890505</name>
</gene>
<dbReference type="Gene3D" id="3.40.50.1820">
    <property type="entry name" value="alpha/beta hydrolase"/>
    <property type="match status" value="2"/>
</dbReference>
<dbReference type="EMBL" id="JARKIF010000001">
    <property type="protein sequence ID" value="KAJ7651424.1"/>
    <property type="molecule type" value="Genomic_DNA"/>
</dbReference>
<sequence>MRSPPHLLLRLLSHSMAALESISKLAALLPLPAVVLWKVLTTTHAPYNKHRGMKRIMGDAALRYIIRTLSVAQLQAQFGSTLNVYTKWAKQVKMPVVVDELGDDARLLWLGPKRLDHVILFDHGGGFALPPPNSGLLFWQHVRLEMEKKGVEPGIVMLNYSLWPSATFPKPLSQLQRAVSFLLDAGVDPTHLQLAGDSAGGNLINDGIDWMARSALVGLGRQIVDGFPEIYRHTFAEPYKAPAAWFSGVEKLVSSVLITVGEAECMRDDILQFGVLLEKNHPRVEVVVQPGGFHEDMFLDFDVGAKVGMLTPLIVDRLVA</sequence>
<dbReference type="InterPro" id="IPR013094">
    <property type="entry name" value="AB_hydrolase_3"/>
</dbReference>
<protein>
    <submittedName>
        <fullName evidence="3">Alpha/Beta hydrolase protein</fullName>
    </submittedName>
</protein>
<dbReference type="InterPro" id="IPR050300">
    <property type="entry name" value="GDXG_lipolytic_enzyme"/>
</dbReference>
<proteinExistence type="predicted"/>
<dbReference type="PANTHER" id="PTHR48081">
    <property type="entry name" value="AB HYDROLASE SUPERFAMILY PROTEIN C4A8.06C"/>
    <property type="match status" value="1"/>
</dbReference>
<evidence type="ECO:0000256" key="1">
    <source>
        <dbReference type="ARBA" id="ARBA00022801"/>
    </source>
</evidence>
<dbReference type="Proteomes" id="UP001221142">
    <property type="component" value="Unassembled WGS sequence"/>
</dbReference>
<evidence type="ECO:0000313" key="4">
    <source>
        <dbReference type="Proteomes" id="UP001221142"/>
    </source>
</evidence>
<name>A0AAD7CL47_9AGAR</name>
<keyword evidence="1 3" id="KW-0378">Hydrolase</keyword>